<dbReference type="EMBL" id="MU004230">
    <property type="protein sequence ID" value="KAF2675133.1"/>
    <property type="molecule type" value="Genomic_DNA"/>
</dbReference>
<dbReference type="AlphaFoldDB" id="A0A6A6UUI7"/>
<organism evidence="2 3">
    <name type="scientific">Microthyrium microscopicum</name>
    <dbReference type="NCBI Taxonomy" id="703497"/>
    <lineage>
        <taxon>Eukaryota</taxon>
        <taxon>Fungi</taxon>
        <taxon>Dikarya</taxon>
        <taxon>Ascomycota</taxon>
        <taxon>Pezizomycotina</taxon>
        <taxon>Dothideomycetes</taxon>
        <taxon>Dothideomycetes incertae sedis</taxon>
        <taxon>Microthyriales</taxon>
        <taxon>Microthyriaceae</taxon>
        <taxon>Microthyrium</taxon>
    </lineage>
</organism>
<gene>
    <name evidence="2" type="ORF">BT63DRAFT_450113</name>
</gene>
<proteinExistence type="predicted"/>
<accession>A0A6A6UUI7</accession>
<feature type="region of interest" description="Disordered" evidence="1">
    <location>
        <begin position="56"/>
        <end position="112"/>
    </location>
</feature>
<feature type="region of interest" description="Disordered" evidence="1">
    <location>
        <begin position="1"/>
        <end position="22"/>
    </location>
</feature>
<feature type="compositionally biased region" description="Polar residues" evidence="1">
    <location>
        <begin position="90"/>
        <end position="112"/>
    </location>
</feature>
<dbReference type="Proteomes" id="UP000799302">
    <property type="component" value="Unassembled WGS sequence"/>
</dbReference>
<evidence type="ECO:0000256" key="1">
    <source>
        <dbReference type="SAM" id="MobiDB-lite"/>
    </source>
</evidence>
<name>A0A6A6UUI7_9PEZI</name>
<evidence type="ECO:0000313" key="3">
    <source>
        <dbReference type="Proteomes" id="UP000799302"/>
    </source>
</evidence>
<evidence type="ECO:0000313" key="2">
    <source>
        <dbReference type="EMBL" id="KAF2675133.1"/>
    </source>
</evidence>
<sequence>MSETDTQPQNQPSCHRCKKNKPENEFYRLHTGDLHKCCMECSDYIKFHQKRKRDEAKATKAAQETTRAFVKAQRQQKRRKKGGEVESVFAKSSDSDTTITRPPSTVVPTSAVRSLPQPRTITVLGYSVPATRPEPEILIKKQRGKPSAKDRIKSAGEKTGEQLYPVEILPKSRSGPLQYAEIIRRW</sequence>
<keyword evidence="3" id="KW-1185">Reference proteome</keyword>
<feature type="compositionally biased region" description="Low complexity" evidence="1">
    <location>
        <begin position="59"/>
        <end position="68"/>
    </location>
</feature>
<feature type="compositionally biased region" description="Polar residues" evidence="1">
    <location>
        <begin position="1"/>
        <end position="13"/>
    </location>
</feature>
<reference evidence="2" key="1">
    <citation type="journal article" date="2020" name="Stud. Mycol.">
        <title>101 Dothideomycetes genomes: a test case for predicting lifestyles and emergence of pathogens.</title>
        <authorList>
            <person name="Haridas S."/>
            <person name="Albert R."/>
            <person name="Binder M."/>
            <person name="Bloem J."/>
            <person name="Labutti K."/>
            <person name="Salamov A."/>
            <person name="Andreopoulos B."/>
            <person name="Baker S."/>
            <person name="Barry K."/>
            <person name="Bills G."/>
            <person name="Bluhm B."/>
            <person name="Cannon C."/>
            <person name="Castanera R."/>
            <person name="Culley D."/>
            <person name="Daum C."/>
            <person name="Ezra D."/>
            <person name="Gonzalez J."/>
            <person name="Henrissat B."/>
            <person name="Kuo A."/>
            <person name="Liang C."/>
            <person name="Lipzen A."/>
            <person name="Lutzoni F."/>
            <person name="Magnuson J."/>
            <person name="Mondo S."/>
            <person name="Nolan M."/>
            <person name="Ohm R."/>
            <person name="Pangilinan J."/>
            <person name="Park H.-J."/>
            <person name="Ramirez L."/>
            <person name="Alfaro M."/>
            <person name="Sun H."/>
            <person name="Tritt A."/>
            <person name="Yoshinaga Y."/>
            <person name="Zwiers L.-H."/>
            <person name="Turgeon B."/>
            <person name="Goodwin S."/>
            <person name="Spatafora J."/>
            <person name="Crous P."/>
            <person name="Grigoriev I."/>
        </authorList>
    </citation>
    <scope>NUCLEOTIDE SEQUENCE</scope>
    <source>
        <strain evidence="2">CBS 115976</strain>
    </source>
</reference>
<protein>
    <submittedName>
        <fullName evidence="2">Uncharacterized protein</fullName>
    </submittedName>
</protein>